<evidence type="ECO:0000313" key="3">
    <source>
        <dbReference type="Proteomes" id="UP000632154"/>
    </source>
</evidence>
<evidence type="ECO:0000256" key="1">
    <source>
        <dbReference type="SAM" id="Phobius"/>
    </source>
</evidence>
<accession>A0ABQ3KBY1</accession>
<proteinExistence type="predicted"/>
<reference evidence="3" key="1">
    <citation type="journal article" date="2019" name="Int. J. Syst. Evol. Microbiol.">
        <title>The Global Catalogue of Microorganisms (GCM) 10K type strain sequencing project: providing services to taxonomists for standard genome sequencing and annotation.</title>
        <authorList>
            <consortium name="The Broad Institute Genomics Platform"/>
            <consortium name="The Broad Institute Genome Sequencing Center for Infectious Disease"/>
            <person name="Wu L."/>
            <person name="Ma J."/>
        </authorList>
    </citation>
    <scope>NUCLEOTIDE SEQUENCE [LARGE SCALE GENOMIC DNA]</scope>
    <source>
        <strain evidence="3">CGMCC 1.18439</strain>
    </source>
</reference>
<dbReference type="EMBL" id="BNAL01000059">
    <property type="protein sequence ID" value="GHG12226.1"/>
    <property type="molecule type" value="Genomic_DNA"/>
</dbReference>
<keyword evidence="3" id="KW-1185">Reference proteome</keyword>
<keyword evidence="1" id="KW-1133">Transmembrane helix</keyword>
<protein>
    <submittedName>
        <fullName evidence="2">Uncharacterized protein</fullName>
    </submittedName>
</protein>
<feature type="transmembrane region" description="Helical" evidence="1">
    <location>
        <begin position="76"/>
        <end position="99"/>
    </location>
</feature>
<dbReference type="RefSeq" id="WP_189644136.1">
    <property type="nucleotide sequence ID" value="NZ_BNAL01000059.1"/>
</dbReference>
<name>A0ABQ3KBY1_9DEIO</name>
<gene>
    <name evidence="2" type="ORF">GCM10017783_25490</name>
</gene>
<keyword evidence="1" id="KW-0472">Membrane</keyword>
<sequence length="128" mass="14344">MLRPTPSPTWRDCPRCRYPMTRWSELAGETEPLWVAWNPTDSWLPLHILILGGLMLLALASPTVGTFIFGPHQRGWAWGLAEAIGLALATLAGAVTLWMRRSRRARLTHTLQPHDLVCARCLHAEPVS</sequence>
<feature type="transmembrane region" description="Helical" evidence="1">
    <location>
        <begin position="48"/>
        <end position="70"/>
    </location>
</feature>
<evidence type="ECO:0000313" key="2">
    <source>
        <dbReference type="EMBL" id="GHG12226.1"/>
    </source>
</evidence>
<comment type="caution">
    <text evidence="2">The sequence shown here is derived from an EMBL/GenBank/DDBJ whole genome shotgun (WGS) entry which is preliminary data.</text>
</comment>
<keyword evidence="1" id="KW-0812">Transmembrane</keyword>
<organism evidence="2 3">
    <name type="scientific">Deinococcus piscis</name>
    <dbReference type="NCBI Taxonomy" id="394230"/>
    <lineage>
        <taxon>Bacteria</taxon>
        <taxon>Thermotogati</taxon>
        <taxon>Deinococcota</taxon>
        <taxon>Deinococci</taxon>
        <taxon>Deinococcales</taxon>
        <taxon>Deinococcaceae</taxon>
        <taxon>Deinococcus</taxon>
    </lineage>
</organism>
<dbReference type="Proteomes" id="UP000632154">
    <property type="component" value="Unassembled WGS sequence"/>
</dbReference>